<dbReference type="PANTHER" id="PTHR43179:SF12">
    <property type="entry name" value="GALACTOFURANOSYLTRANSFERASE GLFT2"/>
    <property type="match status" value="1"/>
</dbReference>
<dbReference type="Pfam" id="PF13641">
    <property type="entry name" value="Glyco_tranf_2_3"/>
    <property type="match status" value="1"/>
</dbReference>
<dbReference type="InterPro" id="IPR029044">
    <property type="entry name" value="Nucleotide-diphossugar_trans"/>
</dbReference>
<dbReference type="SUPFAM" id="SSF53448">
    <property type="entry name" value="Nucleotide-diphospho-sugar transferases"/>
    <property type="match status" value="1"/>
</dbReference>
<name>A0ABW4EK74_9RHOB</name>
<keyword evidence="2" id="KW-0328">Glycosyltransferase</keyword>
<dbReference type="Proteomes" id="UP001597186">
    <property type="component" value="Unassembled WGS sequence"/>
</dbReference>
<dbReference type="Gene3D" id="3.90.550.10">
    <property type="entry name" value="Spore Coat Polysaccharide Biosynthesis Protein SpsA, Chain A"/>
    <property type="match status" value="1"/>
</dbReference>
<evidence type="ECO:0000313" key="4">
    <source>
        <dbReference type="EMBL" id="MFD1510139.1"/>
    </source>
</evidence>
<protein>
    <submittedName>
        <fullName evidence="4">Glycosyltransferase family 2 protein</fullName>
    </submittedName>
</protein>
<proteinExistence type="inferred from homology"/>
<dbReference type="PANTHER" id="PTHR43179">
    <property type="entry name" value="RHAMNOSYLTRANSFERASE WBBL"/>
    <property type="match status" value="1"/>
</dbReference>
<keyword evidence="3" id="KW-0808">Transferase</keyword>
<sequence length="412" mass="45557">MTTPRASLRASVVIVSRGRPDTLCLCLAGVARLRRATYEVIVVADPGGCAAARALPFARQLKLIEFNRANISEARNLGIAQAAGDVVAFIDDDAVPEPRWLDHLLAVFADTRVAAAGGFVRGRNGISFQWKARTVDDTGQAHPIEVSDTRATLLAPPAGRAVKTEGTNMAVRRDVLADLGGFDPAYRFYMDETDLNMRLARAGHATAIVPLAQVHHAYASSTRRSADRAVTDLRDIGASQMVFLRRHHPDAEAWPGIIGTVRAEQRKRLLEQMVDGRLEPGDIGRILRGFDAGVTEARARALPFMPRIPASPRGFLPFASRATGPVEVLSGRIWSRARLRRQAAERAEQGATVSLYLFSHTGLFHTVRFLPEGVWLQRGGLWGRSERDDPVWRWWRFASRVRRETARCAHLR</sequence>
<evidence type="ECO:0000256" key="2">
    <source>
        <dbReference type="ARBA" id="ARBA00022676"/>
    </source>
</evidence>
<organism evidence="4 5">
    <name type="scientific">Lacimonas salitolerans</name>
    <dbReference type="NCBI Taxonomy" id="1323750"/>
    <lineage>
        <taxon>Bacteria</taxon>
        <taxon>Pseudomonadati</taxon>
        <taxon>Pseudomonadota</taxon>
        <taxon>Alphaproteobacteria</taxon>
        <taxon>Rhodobacterales</taxon>
        <taxon>Paracoccaceae</taxon>
        <taxon>Lacimonas</taxon>
    </lineage>
</organism>
<accession>A0ABW4EK74</accession>
<evidence type="ECO:0000256" key="1">
    <source>
        <dbReference type="ARBA" id="ARBA00006739"/>
    </source>
</evidence>
<keyword evidence="5" id="KW-1185">Reference proteome</keyword>
<comment type="similarity">
    <text evidence="1">Belongs to the glycosyltransferase 2 family.</text>
</comment>
<reference evidence="5" key="1">
    <citation type="journal article" date="2019" name="Int. J. Syst. Evol. Microbiol.">
        <title>The Global Catalogue of Microorganisms (GCM) 10K type strain sequencing project: providing services to taxonomists for standard genome sequencing and annotation.</title>
        <authorList>
            <consortium name="The Broad Institute Genomics Platform"/>
            <consortium name="The Broad Institute Genome Sequencing Center for Infectious Disease"/>
            <person name="Wu L."/>
            <person name="Ma J."/>
        </authorList>
    </citation>
    <scope>NUCLEOTIDE SEQUENCE [LARGE SCALE GENOMIC DNA]</scope>
    <source>
        <strain evidence="5">CGMCC 1.12477</strain>
    </source>
</reference>
<evidence type="ECO:0000313" key="5">
    <source>
        <dbReference type="Proteomes" id="UP001597186"/>
    </source>
</evidence>
<dbReference type="EMBL" id="JBHUDD010000059">
    <property type="protein sequence ID" value="MFD1510139.1"/>
    <property type="molecule type" value="Genomic_DNA"/>
</dbReference>
<gene>
    <name evidence="4" type="ORF">ACFTOW_12080</name>
</gene>
<dbReference type="RefSeq" id="WP_379916013.1">
    <property type="nucleotide sequence ID" value="NZ_JBHUDD010000059.1"/>
</dbReference>
<evidence type="ECO:0000256" key="3">
    <source>
        <dbReference type="ARBA" id="ARBA00022679"/>
    </source>
</evidence>
<comment type="caution">
    <text evidence="4">The sequence shown here is derived from an EMBL/GenBank/DDBJ whole genome shotgun (WGS) entry which is preliminary data.</text>
</comment>